<organism evidence="1 2">
    <name type="scientific">Oceanivirga miroungae</name>
    <dbReference type="NCBI Taxonomy" id="1130046"/>
    <lineage>
        <taxon>Bacteria</taxon>
        <taxon>Fusobacteriati</taxon>
        <taxon>Fusobacteriota</taxon>
        <taxon>Fusobacteriia</taxon>
        <taxon>Fusobacteriales</taxon>
        <taxon>Leptotrichiaceae</taxon>
        <taxon>Oceanivirga</taxon>
    </lineage>
</organism>
<proteinExistence type="predicted"/>
<evidence type="ECO:0000313" key="2">
    <source>
        <dbReference type="Proteomes" id="UP000419017"/>
    </source>
</evidence>
<dbReference type="Proteomes" id="UP000419017">
    <property type="component" value="Unassembled WGS sequence"/>
</dbReference>
<dbReference type="EMBL" id="CABWIB010000001">
    <property type="protein sequence ID" value="VWL84821.1"/>
    <property type="molecule type" value="Genomic_DNA"/>
</dbReference>
<reference evidence="1 2" key="1">
    <citation type="submission" date="2019-10" db="EMBL/GenBank/DDBJ databases">
        <authorList>
            <person name="Blom J."/>
        </authorList>
    </citation>
    <scope>NUCLEOTIDE SEQUENCE [LARGE SCALE GENOMIC DNA]</scope>
    <source>
        <strain evidence="1 2">ES3154-GLU</strain>
    </source>
</reference>
<accession>A0A6I8M645</accession>
<dbReference type="RefSeq" id="WP_156682877.1">
    <property type="nucleotide sequence ID" value="NZ_CABWIB010000001.1"/>
</dbReference>
<protein>
    <submittedName>
        <fullName evidence="1">Uncharacterized protein</fullName>
    </submittedName>
</protein>
<evidence type="ECO:0000313" key="1">
    <source>
        <dbReference type="EMBL" id="VWL84821.1"/>
    </source>
</evidence>
<keyword evidence="2" id="KW-1185">Reference proteome</keyword>
<gene>
    <name evidence="1" type="ORF">OMES3154_00075</name>
</gene>
<name>A0A6I8M645_9FUSO</name>
<dbReference type="AlphaFoldDB" id="A0A6I8M645"/>
<sequence>MDGIKKINEYAEIYSVDKVWKKINEKKPIIYKNTNIKLQDSKIIVYVNDNTIENVLIEYKSILLDSIKKEIPDIRELEIVKVREKIKKPEDFKKEIKKNSENKIDKLKILKFYEESLKEYEKIEDENLKNIYVAYKTQAKITKYIMKSKNAILCNVCSEYFLPVEDEKECILCENRRYKEELSYIKSKIYKDNLLTKEYAKKIYNISETSYEKAKAEILDELMQMIYIKIDETIRIERKTEINLDSELDKYASYYINSDDEDIKDSFKKRAKARIKENIKKIYEKTVDVY</sequence>